<dbReference type="Gene3D" id="3.10.580.10">
    <property type="entry name" value="CBS-domain"/>
    <property type="match status" value="1"/>
</dbReference>
<feature type="domain" description="CBS" evidence="3">
    <location>
        <begin position="81"/>
        <end position="141"/>
    </location>
</feature>
<dbReference type="PANTHER" id="PTHR43080">
    <property type="entry name" value="CBS DOMAIN-CONTAINING PROTEIN CBSX3, MITOCHONDRIAL"/>
    <property type="match status" value="1"/>
</dbReference>
<comment type="caution">
    <text evidence="4">The sequence shown here is derived from an EMBL/GenBank/DDBJ whole genome shotgun (WGS) entry which is preliminary data.</text>
</comment>
<dbReference type="CDD" id="cd04584">
    <property type="entry name" value="CBS_pair_AcuB_like"/>
    <property type="match status" value="1"/>
</dbReference>
<dbReference type="PANTHER" id="PTHR43080:SF2">
    <property type="entry name" value="CBS DOMAIN-CONTAINING PROTEIN"/>
    <property type="match status" value="1"/>
</dbReference>
<keyword evidence="1 2" id="KW-0129">CBS domain</keyword>
<reference evidence="4 5" key="1">
    <citation type="journal article" date="2018" name="Nat. Biotechnol.">
        <title>A standardized bacterial taxonomy based on genome phylogeny substantially revises the tree of life.</title>
        <authorList>
            <person name="Parks D.H."/>
            <person name="Chuvochina M."/>
            <person name="Waite D.W."/>
            <person name="Rinke C."/>
            <person name="Skarshewski A."/>
            <person name="Chaumeil P.A."/>
            <person name="Hugenholtz P."/>
        </authorList>
    </citation>
    <scope>NUCLEOTIDE SEQUENCE [LARGE SCALE GENOMIC DNA]</scope>
    <source>
        <strain evidence="4">UBA11978</strain>
    </source>
</reference>
<dbReference type="Proteomes" id="UP000263517">
    <property type="component" value="Unassembled WGS sequence"/>
</dbReference>
<dbReference type="InterPro" id="IPR046342">
    <property type="entry name" value="CBS_dom_sf"/>
</dbReference>
<accession>A0A350P2L4</accession>
<dbReference type="SUPFAM" id="SSF54631">
    <property type="entry name" value="CBS-domain pair"/>
    <property type="match status" value="1"/>
</dbReference>
<dbReference type="PROSITE" id="PS51371">
    <property type="entry name" value="CBS"/>
    <property type="match status" value="2"/>
</dbReference>
<organism evidence="4 5">
    <name type="scientific">Alteromonas australica</name>
    <dbReference type="NCBI Taxonomy" id="589873"/>
    <lineage>
        <taxon>Bacteria</taxon>
        <taxon>Pseudomonadati</taxon>
        <taxon>Pseudomonadota</taxon>
        <taxon>Gammaproteobacteria</taxon>
        <taxon>Alteromonadales</taxon>
        <taxon>Alteromonadaceae</taxon>
        <taxon>Alteromonas/Salinimonas group</taxon>
        <taxon>Alteromonas</taxon>
    </lineage>
</organism>
<evidence type="ECO:0000259" key="3">
    <source>
        <dbReference type="PROSITE" id="PS51371"/>
    </source>
</evidence>
<dbReference type="STRING" id="589873.EP12_07015"/>
<feature type="domain" description="CBS" evidence="3">
    <location>
        <begin position="7"/>
        <end position="65"/>
    </location>
</feature>
<dbReference type="EMBL" id="DNAN01000254">
    <property type="protein sequence ID" value="HAW75531.1"/>
    <property type="molecule type" value="Genomic_DNA"/>
</dbReference>
<name>A0A350P2L4_9ALTE</name>
<sequence length="157" mass="17918">MSLSEIMSTRVVSVHLDDSIQSLRELFDATGFHHLLVVQNNRVEGIISDRDLLKNISPFVDTISEKQRDRATLDRRAHQIMTREVITLSPQHKIVDAIHLFNNHKISCIPVVNAEKQPVGMVSWRDVMAFMEQRVQANKASHTAVRHSSFRPFGNLP</sequence>
<dbReference type="InterPro" id="IPR051257">
    <property type="entry name" value="Diverse_CBS-Domain"/>
</dbReference>
<gene>
    <name evidence="4" type="ORF">DCW74_07335</name>
</gene>
<evidence type="ECO:0000313" key="4">
    <source>
        <dbReference type="EMBL" id="HAW75531.1"/>
    </source>
</evidence>
<dbReference type="AlphaFoldDB" id="A0A350P2L4"/>
<proteinExistence type="predicted"/>
<dbReference type="InterPro" id="IPR000644">
    <property type="entry name" value="CBS_dom"/>
</dbReference>
<dbReference type="Pfam" id="PF00571">
    <property type="entry name" value="CBS"/>
    <property type="match status" value="2"/>
</dbReference>
<protein>
    <submittedName>
        <fullName evidence="4">CBS domain-containing protein</fullName>
    </submittedName>
</protein>
<evidence type="ECO:0000313" key="5">
    <source>
        <dbReference type="Proteomes" id="UP000263517"/>
    </source>
</evidence>
<dbReference type="SMART" id="SM00116">
    <property type="entry name" value="CBS"/>
    <property type="match status" value="2"/>
</dbReference>
<evidence type="ECO:0000256" key="2">
    <source>
        <dbReference type="PROSITE-ProRule" id="PRU00703"/>
    </source>
</evidence>
<evidence type="ECO:0000256" key="1">
    <source>
        <dbReference type="ARBA" id="ARBA00023122"/>
    </source>
</evidence>